<accession>A0A8S1VER2</accession>
<keyword evidence="3" id="KW-1185">Reference proteome</keyword>
<feature type="coiled-coil region" evidence="1">
    <location>
        <begin position="57"/>
        <end position="86"/>
    </location>
</feature>
<proteinExistence type="predicted"/>
<protein>
    <submittedName>
        <fullName evidence="2">Uncharacterized protein</fullName>
    </submittedName>
</protein>
<reference evidence="2" key="1">
    <citation type="submission" date="2021-01" db="EMBL/GenBank/DDBJ databases">
        <authorList>
            <consortium name="Genoscope - CEA"/>
            <person name="William W."/>
        </authorList>
    </citation>
    <scope>NUCLEOTIDE SEQUENCE</scope>
</reference>
<dbReference type="Proteomes" id="UP000689195">
    <property type="component" value="Unassembled WGS sequence"/>
</dbReference>
<dbReference type="AlphaFoldDB" id="A0A8S1VER2"/>
<dbReference type="OrthoDB" id="310101at2759"/>
<comment type="caution">
    <text evidence="2">The sequence shown here is derived from an EMBL/GenBank/DDBJ whole genome shotgun (WGS) entry which is preliminary data.</text>
</comment>
<organism evidence="2 3">
    <name type="scientific">Paramecium pentaurelia</name>
    <dbReference type="NCBI Taxonomy" id="43138"/>
    <lineage>
        <taxon>Eukaryota</taxon>
        <taxon>Sar</taxon>
        <taxon>Alveolata</taxon>
        <taxon>Ciliophora</taxon>
        <taxon>Intramacronucleata</taxon>
        <taxon>Oligohymenophorea</taxon>
        <taxon>Peniculida</taxon>
        <taxon>Parameciidae</taxon>
        <taxon>Paramecium</taxon>
    </lineage>
</organism>
<gene>
    <name evidence="2" type="ORF">PPENT_87.1.T0620178</name>
</gene>
<keyword evidence="1" id="KW-0175">Coiled coil</keyword>
<name>A0A8S1VER2_9CILI</name>
<sequence>MQNQLNQEDKDQNTKQRIETCKEALKFLFYVNNKLQKSSDLDQKDVYQKSLLKWNLMKKEEQDKQQQKIENTKQKEQNILKRILQESERSKEIDISNLNSLQNGYLQVQQISNQLYQESNQELNHQSIILNKNINNNNNQNIQANEVNIDEIQVQSQRFDQQKPSRDCSDDEDYIQVNKMNYKVKMSKAKQSKSQQKRVLSLSKKNQQQNQELPQNVIDSYNCDNQMTIDRLKELMENMLKESV</sequence>
<evidence type="ECO:0000256" key="1">
    <source>
        <dbReference type="SAM" id="Coils"/>
    </source>
</evidence>
<evidence type="ECO:0000313" key="3">
    <source>
        <dbReference type="Proteomes" id="UP000689195"/>
    </source>
</evidence>
<evidence type="ECO:0000313" key="2">
    <source>
        <dbReference type="EMBL" id="CAD8175111.1"/>
    </source>
</evidence>
<dbReference type="EMBL" id="CAJJDO010000062">
    <property type="protein sequence ID" value="CAD8175111.1"/>
    <property type="molecule type" value="Genomic_DNA"/>
</dbReference>